<evidence type="ECO:0000256" key="1">
    <source>
        <dbReference type="PROSITE-ProRule" id="PRU00023"/>
    </source>
</evidence>
<reference evidence="2 3" key="1">
    <citation type="submission" date="2006-10" db="EMBL/GenBank/DDBJ databases">
        <title>The Genome Sequence of Batrachochytrium dendrobatidis JEL423.</title>
        <authorList>
            <consortium name="The Broad Institute Genome Sequencing Platform"/>
            <person name="Birren B."/>
            <person name="Lander E."/>
            <person name="Galagan J."/>
            <person name="Cuomo C."/>
            <person name="Devon K."/>
            <person name="Jaffe D."/>
            <person name="Butler J."/>
            <person name="Alvarez P."/>
            <person name="Gnerre S."/>
            <person name="Grabherr M."/>
            <person name="Kleber M."/>
            <person name="Mauceli E."/>
            <person name="Brockman W."/>
            <person name="Young S."/>
            <person name="LaButti K."/>
            <person name="Sykes S."/>
            <person name="DeCaprio D."/>
            <person name="Crawford M."/>
            <person name="Koehrsen M."/>
            <person name="Engels R."/>
            <person name="Montgomery P."/>
            <person name="Pearson M."/>
            <person name="Howarth C."/>
            <person name="Larson L."/>
            <person name="White J."/>
            <person name="O'Leary S."/>
            <person name="Kodira C."/>
            <person name="Zeng Q."/>
            <person name="Yandava C."/>
            <person name="Alvarado L."/>
            <person name="Longcore J."/>
            <person name="James T."/>
        </authorList>
    </citation>
    <scope>NUCLEOTIDE SEQUENCE [LARGE SCALE GENOMIC DNA]</scope>
    <source>
        <strain evidence="2 3">JEL423</strain>
    </source>
</reference>
<dbReference type="PANTHER" id="PTHR32379">
    <property type="entry name" value="GUANIDINOACETATE N-METHYLTRANSFERASE"/>
    <property type="match status" value="1"/>
</dbReference>
<dbReference type="GO" id="GO:0005737">
    <property type="term" value="C:cytoplasm"/>
    <property type="evidence" value="ECO:0007669"/>
    <property type="project" value="TreeGrafter"/>
</dbReference>
<dbReference type="EMBL" id="DS022302">
    <property type="protein sequence ID" value="OAJ39016.1"/>
    <property type="molecule type" value="Genomic_DNA"/>
</dbReference>
<dbReference type="STRING" id="403673.A0A177WGV9"/>
<dbReference type="VEuPathDB" id="FungiDB:BDEG_22896"/>
<dbReference type="AlphaFoldDB" id="A0A177WGV9"/>
<dbReference type="eggNOG" id="KOG1709">
    <property type="taxonomic scope" value="Eukaryota"/>
</dbReference>
<name>A0A177WGV9_BATDL</name>
<dbReference type="GO" id="GO:0005634">
    <property type="term" value="C:nucleus"/>
    <property type="evidence" value="ECO:0007669"/>
    <property type="project" value="TreeGrafter"/>
</dbReference>
<dbReference type="PANTHER" id="PTHR32379:SF1">
    <property type="entry name" value="GUANIDINOACETATE N-METHYLTRANSFERASE"/>
    <property type="match status" value="1"/>
</dbReference>
<dbReference type="Gene3D" id="3.40.50.150">
    <property type="entry name" value="Vaccinia Virus protein VP39"/>
    <property type="match status" value="1"/>
</dbReference>
<dbReference type="OrthoDB" id="19014at2759"/>
<proteinExistence type="predicted"/>
<sequence>MDPTTAALAEYISNLTPTDIECRQAIRDFIHAGADTTITFKNLTTLEPSTPQLEESLKDQQNDSGSSLLHLAASRGNFECVQTLLQEAHLSWNILDSNNVSIGEVAKKAGFDSLYDRLVDEGVRTEFLLFVLGQRVVEDGTLLVNGVDVSKDNQDTLIADHEPNKVVSNASYLTRKLIYSDGRLLDSDGNAVMMGWEAPLMLKHAQAILPKPGLDVLNVGFGLGIIDEYLQELHPASHTIIEAHPDVYQHMIDKGWDKKPGVRILFGRWQDVLENLETYDGFSSSSA</sequence>
<dbReference type="PROSITE" id="PS50297">
    <property type="entry name" value="ANK_REP_REGION"/>
    <property type="match status" value="1"/>
</dbReference>
<dbReference type="InterPro" id="IPR051038">
    <property type="entry name" value="RMT2/GAMT_Mtase"/>
</dbReference>
<dbReference type="Proteomes" id="UP000077115">
    <property type="component" value="Unassembled WGS sequence"/>
</dbReference>
<dbReference type="GO" id="GO:0019702">
    <property type="term" value="F:protein arginine N5-methyltransferase activity"/>
    <property type="evidence" value="ECO:0007669"/>
    <property type="project" value="TreeGrafter"/>
</dbReference>
<protein>
    <submittedName>
        <fullName evidence="2">Uncharacterized protein</fullName>
    </submittedName>
</protein>
<gene>
    <name evidence="2" type="ORF">BDEG_22896</name>
</gene>
<dbReference type="InterPro" id="IPR036770">
    <property type="entry name" value="Ankyrin_rpt-contain_sf"/>
</dbReference>
<accession>A0A177WGV9</accession>
<feature type="repeat" description="ANK" evidence="1">
    <location>
        <begin position="64"/>
        <end position="86"/>
    </location>
</feature>
<organism evidence="2 3">
    <name type="scientific">Batrachochytrium dendrobatidis (strain JEL423)</name>
    <dbReference type="NCBI Taxonomy" id="403673"/>
    <lineage>
        <taxon>Eukaryota</taxon>
        <taxon>Fungi</taxon>
        <taxon>Fungi incertae sedis</taxon>
        <taxon>Chytridiomycota</taxon>
        <taxon>Chytridiomycota incertae sedis</taxon>
        <taxon>Chytridiomycetes</taxon>
        <taxon>Rhizophydiales</taxon>
        <taxon>Rhizophydiales incertae sedis</taxon>
        <taxon>Batrachochytrium</taxon>
    </lineage>
</organism>
<evidence type="ECO:0000313" key="2">
    <source>
        <dbReference type="EMBL" id="OAJ39016.1"/>
    </source>
</evidence>
<reference evidence="2 3" key="2">
    <citation type="submission" date="2016-05" db="EMBL/GenBank/DDBJ databases">
        <title>Lineage-specific infection strategies underlie the spectrum of fungal disease in amphibians.</title>
        <authorList>
            <person name="Cuomo C.A."/>
            <person name="Farrer R.A."/>
            <person name="James T."/>
            <person name="Longcore J."/>
            <person name="Birren B."/>
        </authorList>
    </citation>
    <scope>NUCLEOTIDE SEQUENCE [LARGE SCALE GENOMIC DNA]</scope>
    <source>
        <strain evidence="2 3">JEL423</strain>
    </source>
</reference>
<dbReference type="SUPFAM" id="SSF48403">
    <property type="entry name" value="Ankyrin repeat"/>
    <property type="match status" value="1"/>
</dbReference>
<keyword evidence="1" id="KW-0040">ANK repeat</keyword>
<dbReference type="Pfam" id="PF00023">
    <property type="entry name" value="Ank"/>
    <property type="match status" value="1"/>
</dbReference>
<dbReference type="PROSITE" id="PS50088">
    <property type="entry name" value="ANK_REPEAT"/>
    <property type="match status" value="1"/>
</dbReference>
<dbReference type="InterPro" id="IPR002110">
    <property type="entry name" value="Ankyrin_rpt"/>
</dbReference>
<dbReference type="SUPFAM" id="SSF53335">
    <property type="entry name" value="S-adenosyl-L-methionine-dependent methyltransferases"/>
    <property type="match status" value="1"/>
</dbReference>
<evidence type="ECO:0000313" key="3">
    <source>
        <dbReference type="Proteomes" id="UP000077115"/>
    </source>
</evidence>
<dbReference type="Gene3D" id="1.25.40.20">
    <property type="entry name" value="Ankyrin repeat-containing domain"/>
    <property type="match status" value="1"/>
</dbReference>
<dbReference type="InterPro" id="IPR029063">
    <property type="entry name" value="SAM-dependent_MTases_sf"/>
</dbReference>